<name>A0A2Z7DI94_9LAMI</name>
<gene>
    <name evidence="1" type="ORF">F511_32149</name>
</gene>
<dbReference type="AlphaFoldDB" id="A0A2Z7DI94"/>
<dbReference type="Proteomes" id="UP000250235">
    <property type="component" value="Unassembled WGS sequence"/>
</dbReference>
<sequence>MTFRVVWTNQYNQDLGLIHSINDNHLESPNEGISIDHQKPTRRKLKLIRRELKKRTVADKLLAEEACCSRTEASCKRRTECIWDDIQAGTLGDVQTGPADNIQVDPSRSKSRLVNQIRVELKAEKLYSLIRIELSYEV</sequence>
<organism evidence="1 2">
    <name type="scientific">Dorcoceras hygrometricum</name>
    <dbReference type="NCBI Taxonomy" id="472368"/>
    <lineage>
        <taxon>Eukaryota</taxon>
        <taxon>Viridiplantae</taxon>
        <taxon>Streptophyta</taxon>
        <taxon>Embryophyta</taxon>
        <taxon>Tracheophyta</taxon>
        <taxon>Spermatophyta</taxon>
        <taxon>Magnoliopsida</taxon>
        <taxon>eudicotyledons</taxon>
        <taxon>Gunneridae</taxon>
        <taxon>Pentapetalae</taxon>
        <taxon>asterids</taxon>
        <taxon>lamiids</taxon>
        <taxon>Lamiales</taxon>
        <taxon>Gesneriaceae</taxon>
        <taxon>Didymocarpoideae</taxon>
        <taxon>Trichosporeae</taxon>
        <taxon>Loxocarpinae</taxon>
        <taxon>Dorcoceras</taxon>
    </lineage>
</organism>
<evidence type="ECO:0000313" key="1">
    <source>
        <dbReference type="EMBL" id="KZV57473.1"/>
    </source>
</evidence>
<reference evidence="1 2" key="1">
    <citation type="journal article" date="2015" name="Proc. Natl. Acad. Sci. U.S.A.">
        <title>The resurrection genome of Boea hygrometrica: A blueprint for survival of dehydration.</title>
        <authorList>
            <person name="Xiao L."/>
            <person name="Yang G."/>
            <person name="Zhang L."/>
            <person name="Yang X."/>
            <person name="Zhao S."/>
            <person name="Ji Z."/>
            <person name="Zhou Q."/>
            <person name="Hu M."/>
            <person name="Wang Y."/>
            <person name="Chen M."/>
            <person name="Xu Y."/>
            <person name="Jin H."/>
            <person name="Xiao X."/>
            <person name="Hu G."/>
            <person name="Bao F."/>
            <person name="Hu Y."/>
            <person name="Wan P."/>
            <person name="Li L."/>
            <person name="Deng X."/>
            <person name="Kuang T."/>
            <person name="Xiang C."/>
            <person name="Zhu J.K."/>
            <person name="Oliver M.J."/>
            <person name="He Y."/>
        </authorList>
    </citation>
    <scope>NUCLEOTIDE SEQUENCE [LARGE SCALE GENOMIC DNA]</scope>
    <source>
        <strain evidence="2">cv. XS01</strain>
    </source>
</reference>
<dbReference type="EMBL" id="KQ987284">
    <property type="protein sequence ID" value="KZV57473.1"/>
    <property type="molecule type" value="Genomic_DNA"/>
</dbReference>
<protein>
    <submittedName>
        <fullName evidence="1">Cysteine repeat modular protein 2ue, putative (ISS)</fullName>
    </submittedName>
</protein>
<proteinExistence type="predicted"/>
<keyword evidence="2" id="KW-1185">Reference proteome</keyword>
<accession>A0A2Z7DI94</accession>
<evidence type="ECO:0000313" key="2">
    <source>
        <dbReference type="Proteomes" id="UP000250235"/>
    </source>
</evidence>